<feature type="domain" description="CCHC-type" evidence="3">
    <location>
        <begin position="340"/>
        <end position="355"/>
    </location>
</feature>
<dbReference type="InterPro" id="IPR001878">
    <property type="entry name" value="Znf_CCHC"/>
</dbReference>
<keyword evidence="1" id="KW-0479">Metal-binding</keyword>
<dbReference type="AlphaFoldDB" id="A0A1D1ZHY4"/>
<organism evidence="4">
    <name type="scientific">Anthurium amnicola</name>
    <dbReference type="NCBI Taxonomy" id="1678845"/>
    <lineage>
        <taxon>Eukaryota</taxon>
        <taxon>Viridiplantae</taxon>
        <taxon>Streptophyta</taxon>
        <taxon>Embryophyta</taxon>
        <taxon>Tracheophyta</taxon>
        <taxon>Spermatophyta</taxon>
        <taxon>Magnoliopsida</taxon>
        <taxon>Liliopsida</taxon>
        <taxon>Araceae</taxon>
        <taxon>Pothoideae</taxon>
        <taxon>Potheae</taxon>
        <taxon>Anthurium</taxon>
    </lineage>
</organism>
<feature type="non-terminal residue" evidence="4">
    <location>
        <position position="1"/>
    </location>
</feature>
<dbReference type="SMART" id="SM00343">
    <property type="entry name" value="ZnF_C2HC"/>
    <property type="match status" value="6"/>
</dbReference>
<feature type="domain" description="CCHC-type" evidence="3">
    <location>
        <begin position="192"/>
        <end position="205"/>
    </location>
</feature>
<dbReference type="GO" id="GO:0003676">
    <property type="term" value="F:nucleic acid binding"/>
    <property type="evidence" value="ECO:0007669"/>
    <property type="project" value="InterPro"/>
</dbReference>
<feature type="domain" description="CCHC-type" evidence="3">
    <location>
        <begin position="233"/>
        <end position="248"/>
    </location>
</feature>
<keyword evidence="1" id="KW-0862">Zinc</keyword>
<evidence type="ECO:0000256" key="1">
    <source>
        <dbReference type="PROSITE-ProRule" id="PRU00047"/>
    </source>
</evidence>
<feature type="compositionally biased region" description="Basic and acidic residues" evidence="2">
    <location>
        <begin position="86"/>
        <end position="97"/>
    </location>
</feature>
<reference evidence="4" key="1">
    <citation type="submission" date="2015-07" db="EMBL/GenBank/DDBJ databases">
        <title>Transcriptome Assembly of Anthurium amnicola.</title>
        <authorList>
            <person name="Suzuki J."/>
        </authorList>
    </citation>
    <scope>NUCLEOTIDE SEQUENCE</scope>
</reference>
<feature type="domain" description="CCHC-type" evidence="3">
    <location>
        <begin position="311"/>
        <end position="324"/>
    </location>
</feature>
<dbReference type="PANTHER" id="PTHR46978:SF1">
    <property type="entry name" value="ZINC KNUCKLE (CCHC-TYPE) FAMILY PROTEIN"/>
    <property type="match status" value="1"/>
</dbReference>
<sequence>GGSAEMAQRRRAKMLRDEDIERPAAFLGTSSSDDEEANRDLSLEIVERARRRQEEGRKVRKRRFEASARPVSLALDPSSSDEVDAVAERRNGGHGEAPRSGGKDATPVVEVSGKKKKKKRQKKQKEADEEGVVRGGTETADPGIVKDEEEVIDTADSVITEVNDEISDNIVLRKLLRGPRYFDPGNCHLGSCYNCGGEGHTAATCSAEKRKRPCFVCGLFGHNANKCSQGQDCFICKRRGHDAKGCPDKRKNNSHDTRICIRCGDLGHDISSCKNDYPPDDLKKIQCYVCKSSGHFCCVSFIDTAPRKVSCYNCGDSGHSGVGCAKPRGQSSVAVSPTVCYVCGEEGHFARGCTKKSKFNQRRGELSTPSQPSQKKKDFMGSKSLPLNFGKGYEKRSMQSECTRSLRAGKSKIKGGWIVDDPGDLPRRFREVKSSRSPRTPKAHVERSHRSYRPAGSSYNYHIC</sequence>
<proteinExistence type="predicted"/>
<feature type="region of interest" description="Disordered" evidence="2">
    <location>
        <begin position="1"/>
        <end position="141"/>
    </location>
</feature>
<accession>A0A1D1ZHY4</accession>
<dbReference type="GO" id="GO:0008270">
    <property type="term" value="F:zinc ion binding"/>
    <property type="evidence" value="ECO:0007669"/>
    <property type="project" value="UniProtKB-KW"/>
</dbReference>
<dbReference type="Gene3D" id="4.10.60.10">
    <property type="entry name" value="Zinc finger, CCHC-type"/>
    <property type="match status" value="3"/>
</dbReference>
<evidence type="ECO:0000256" key="2">
    <source>
        <dbReference type="SAM" id="MobiDB-lite"/>
    </source>
</evidence>
<name>A0A1D1ZHY4_9ARAE</name>
<dbReference type="SUPFAM" id="SSF57756">
    <property type="entry name" value="Retrovirus zinc finger-like domains"/>
    <property type="match status" value="3"/>
</dbReference>
<dbReference type="EMBL" id="GDJX01001459">
    <property type="protein sequence ID" value="JAT66477.1"/>
    <property type="molecule type" value="Transcribed_RNA"/>
</dbReference>
<evidence type="ECO:0000313" key="4">
    <source>
        <dbReference type="EMBL" id="JAT66477.1"/>
    </source>
</evidence>
<protein>
    <submittedName>
        <fullName evidence="4">Cellular nucleic acid-binding protein</fullName>
    </submittedName>
</protein>
<dbReference type="Pfam" id="PF00098">
    <property type="entry name" value="zf-CCHC"/>
    <property type="match status" value="2"/>
</dbReference>
<feature type="compositionally biased region" description="Basic and acidic residues" evidence="2">
    <location>
        <begin position="38"/>
        <end position="57"/>
    </location>
</feature>
<feature type="region of interest" description="Disordered" evidence="2">
    <location>
        <begin position="360"/>
        <end position="385"/>
    </location>
</feature>
<feature type="region of interest" description="Disordered" evidence="2">
    <location>
        <begin position="431"/>
        <end position="464"/>
    </location>
</feature>
<dbReference type="InterPro" id="IPR036875">
    <property type="entry name" value="Znf_CCHC_sf"/>
</dbReference>
<feature type="compositionally biased region" description="Basic residues" evidence="2">
    <location>
        <begin position="114"/>
        <end position="123"/>
    </location>
</feature>
<keyword evidence="1" id="KW-0863">Zinc-finger</keyword>
<dbReference type="PANTHER" id="PTHR46978">
    <property type="entry name" value="ZINC KNUCKLE (CCHC-TYPE) FAMILY PROTEIN"/>
    <property type="match status" value="1"/>
</dbReference>
<gene>
    <name evidence="4" type="primary">Cnbp_1</name>
    <name evidence="4" type="ORF">g.36531</name>
</gene>
<evidence type="ECO:0000259" key="3">
    <source>
        <dbReference type="PROSITE" id="PS50158"/>
    </source>
</evidence>
<dbReference type="PROSITE" id="PS50158">
    <property type="entry name" value="ZF_CCHC"/>
    <property type="match status" value="4"/>
</dbReference>